<feature type="compositionally biased region" description="Polar residues" evidence="1">
    <location>
        <begin position="71"/>
        <end position="89"/>
    </location>
</feature>
<reference evidence="2 3" key="1">
    <citation type="submission" date="2021-02" db="EMBL/GenBank/DDBJ databases">
        <authorList>
            <person name="Han P."/>
        </authorList>
    </citation>
    <scope>NUCLEOTIDE SEQUENCE [LARGE SCALE GENOMIC DNA]</scope>
    <source>
        <strain evidence="2">Candidatus Nitrospira sp. ZN2</strain>
    </source>
</reference>
<evidence type="ECO:0000313" key="2">
    <source>
        <dbReference type="EMBL" id="CAE6702866.1"/>
    </source>
</evidence>
<evidence type="ECO:0000256" key="1">
    <source>
        <dbReference type="SAM" id="MobiDB-lite"/>
    </source>
</evidence>
<dbReference type="Proteomes" id="UP000675880">
    <property type="component" value="Unassembled WGS sequence"/>
</dbReference>
<feature type="region of interest" description="Disordered" evidence="1">
    <location>
        <begin position="1"/>
        <end position="27"/>
    </location>
</feature>
<comment type="caution">
    <text evidence="2">The sequence shown here is derived from an EMBL/GenBank/DDBJ whole genome shotgun (WGS) entry which is preliminary data.</text>
</comment>
<name>A0ABM8QKV0_9BACT</name>
<keyword evidence="3" id="KW-1185">Reference proteome</keyword>
<proteinExistence type="predicted"/>
<evidence type="ECO:0000313" key="3">
    <source>
        <dbReference type="Proteomes" id="UP000675880"/>
    </source>
</evidence>
<sequence length="152" mass="15971">MGEESDPLTEMGSATTSQTAIGIIADQEEEEIQQPLTAGPFGIAGTFSTKRHVTHSPAKDYGAASGKDPTETPQGDASLVWTTGQSSKRPTPWPKLVQKCAGDNLPAGEIRLLGSPTQAKAVVTERASEWVIAHQMQKKILPSVPGHALGTA</sequence>
<gene>
    <name evidence="2" type="ORF">NSPZN2_10823</name>
</gene>
<feature type="region of interest" description="Disordered" evidence="1">
    <location>
        <begin position="48"/>
        <end position="95"/>
    </location>
</feature>
<accession>A0ABM8QKV0</accession>
<dbReference type="EMBL" id="CAJNBJ010000001">
    <property type="protein sequence ID" value="CAE6702866.1"/>
    <property type="molecule type" value="Genomic_DNA"/>
</dbReference>
<organism evidence="2 3">
    <name type="scientific">Nitrospira defluvii</name>
    <dbReference type="NCBI Taxonomy" id="330214"/>
    <lineage>
        <taxon>Bacteria</taxon>
        <taxon>Pseudomonadati</taxon>
        <taxon>Nitrospirota</taxon>
        <taxon>Nitrospiria</taxon>
        <taxon>Nitrospirales</taxon>
        <taxon>Nitrospiraceae</taxon>
        <taxon>Nitrospira</taxon>
    </lineage>
</organism>
<protein>
    <submittedName>
        <fullName evidence="2">Uncharacterized protein</fullName>
    </submittedName>
</protein>